<reference evidence="2 3" key="1">
    <citation type="submission" date="2021-08" db="EMBL/GenBank/DDBJ databases">
        <title>Streptomyces sp. PTM05 isolated from lichen.</title>
        <authorList>
            <person name="Somphong A."/>
            <person name="Phongsopitanun W."/>
            <person name="Tanasupawat S."/>
        </authorList>
    </citation>
    <scope>NUCLEOTIDE SEQUENCE [LARGE SCALE GENOMIC DNA]</scope>
    <source>
        <strain evidence="2 3">Ptm05</strain>
    </source>
</reference>
<gene>
    <name evidence="2" type="ORF">K7472_30405</name>
</gene>
<comment type="caution">
    <text evidence="2">The sequence shown here is derived from an EMBL/GenBank/DDBJ whole genome shotgun (WGS) entry which is preliminary data.</text>
</comment>
<evidence type="ECO:0000313" key="2">
    <source>
        <dbReference type="EMBL" id="MBY8889124.1"/>
    </source>
</evidence>
<evidence type="ECO:0008006" key="4">
    <source>
        <dbReference type="Google" id="ProtNLM"/>
    </source>
</evidence>
<feature type="transmembrane region" description="Helical" evidence="1">
    <location>
        <begin position="22"/>
        <end position="51"/>
    </location>
</feature>
<name>A0ABS7R4Y7_9ACTN</name>
<evidence type="ECO:0000313" key="3">
    <source>
        <dbReference type="Proteomes" id="UP001198565"/>
    </source>
</evidence>
<keyword evidence="1" id="KW-1133">Transmembrane helix</keyword>
<dbReference type="RefSeq" id="WP_222982178.1">
    <property type="nucleotide sequence ID" value="NZ_JAINVZ010000035.1"/>
</dbReference>
<organism evidence="2 3">
    <name type="scientific">Streptantibioticus parmotrematis</name>
    <dbReference type="NCBI Taxonomy" id="2873249"/>
    <lineage>
        <taxon>Bacteria</taxon>
        <taxon>Bacillati</taxon>
        <taxon>Actinomycetota</taxon>
        <taxon>Actinomycetes</taxon>
        <taxon>Kitasatosporales</taxon>
        <taxon>Streptomycetaceae</taxon>
        <taxon>Streptantibioticus</taxon>
    </lineage>
</organism>
<accession>A0ABS7R4Y7</accession>
<dbReference type="EMBL" id="JAINVZ010000035">
    <property type="protein sequence ID" value="MBY8889124.1"/>
    <property type="molecule type" value="Genomic_DNA"/>
</dbReference>
<keyword evidence="1" id="KW-0812">Transmembrane</keyword>
<dbReference type="Proteomes" id="UP001198565">
    <property type="component" value="Unassembled WGS sequence"/>
</dbReference>
<sequence>MVPLMACAVEVARLRHGPASGVWAAAVITAVVVAGLNVAALQGAVWAGLVGRQMTWSAYLRLAELAEGGPVVQDAQFLARSMRRVEERVESFVRETDLEHVSLAVTGGRIGSWHEAGSMRSGRNGHVALGYFWLCPEHSAALPYIVEHELAHLRRNDSRVHLLLTSIRAGCIVLCLGLLPILPALLVVGLLAVSILGHAWWTELACDRAAAVRCGRDVAVGAWKLDLNQMRQLPLLRRAFSSAVAMCTHPPAAVRLWWARKSPDLPISAS</sequence>
<proteinExistence type="predicted"/>
<protein>
    <recommendedName>
        <fullName evidence="4">Peptidase M48 domain-containing protein</fullName>
    </recommendedName>
</protein>
<keyword evidence="1" id="KW-0472">Membrane</keyword>
<keyword evidence="3" id="KW-1185">Reference proteome</keyword>
<evidence type="ECO:0000256" key="1">
    <source>
        <dbReference type="SAM" id="Phobius"/>
    </source>
</evidence>
<feature type="transmembrane region" description="Helical" evidence="1">
    <location>
        <begin position="171"/>
        <end position="201"/>
    </location>
</feature>